<sequence>MIKQTAFVFLLFIVQIALSYEHYGLVDGEVPKACPFHAQLNKQRKEEAERLKQIVPNYEDKSSLKCSKTAPSTTICNILTEKGTEDYQIELNTTIGMNANFKNNTLNAIIRFDDDEPFFDRFIPIEQKIEPQCWKLSNVEGCVRFDNNEITEDCLVTVVSMTLSTNGVDIELMSPKKLSFGCL</sequence>
<reference evidence="2 3" key="1">
    <citation type="submission" date="2024-03" db="EMBL/GenBank/DDBJ databases">
        <title>The Acrasis kona genome and developmental transcriptomes reveal deep origins of eukaryotic multicellular pathways.</title>
        <authorList>
            <person name="Sheikh S."/>
            <person name="Fu C.-J."/>
            <person name="Brown M.W."/>
            <person name="Baldauf S.L."/>
        </authorList>
    </citation>
    <scope>NUCLEOTIDE SEQUENCE [LARGE SCALE GENOMIC DNA]</scope>
    <source>
        <strain evidence="2 3">ATCC MYA-3509</strain>
    </source>
</reference>
<gene>
    <name evidence="2" type="ORF">AKO1_013054</name>
</gene>
<organism evidence="2 3">
    <name type="scientific">Acrasis kona</name>
    <dbReference type="NCBI Taxonomy" id="1008807"/>
    <lineage>
        <taxon>Eukaryota</taxon>
        <taxon>Discoba</taxon>
        <taxon>Heterolobosea</taxon>
        <taxon>Tetramitia</taxon>
        <taxon>Eutetramitia</taxon>
        <taxon>Acrasidae</taxon>
        <taxon>Acrasis</taxon>
    </lineage>
</organism>
<name>A0AAW2Z0C9_9EUKA</name>
<accession>A0AAW2Z0C9</accession>
<feature type="chain" id="PRO_5043553954" evidence="1">
    <location>
        <begin position="20"/>
        <end position="183"/>
    </location>
</feature>
<dbReference type="Proteomes" id="UP001431209">
    <property type="component" value="Unassembled WGS sequence"/>
</dbReference>
<proteinExistence type="predicted"/>
<keyword evidence="1" id="KW-0732">Signal</keyword>
<keyword evidence="3" id="KW-1185">Reference proteome</keyword>
<protein>
    <submittedName>
        <fullName evidence="2">Uncharacterized protein</fullName>
    </submittedName>
</protein>
<dbReference type="EMBL" id="JAOPGA020000847">
    <property type="protein sequence ID" value="KAL0482399.1"/>
    <property type="molecule type" value="Genomic_DNA"/>
</dbReference>
<evidence type="ECO:0000313" key="3">
    <source>
        <dbReference type="Proteomes" id="UP001431209"/>
    </source>
</evidence>
<evidence type="ECO:0000256" key="1">
    <source>
        <dbReference type="SAM" id="SignalP"/>
    </source>
</evidence>
<feature type="signal peptide" evidence="1">
    <location>
        <begin position="1"/>
        <end position="19"/>
    </location>
</feature>
<evidence type="ECO:0000313" key="2">
    <source>
        <dbReference type="EMBL" id="KAL0482399.1"/>
    </source>
</evidence>
<comment type="caution">
    <text evidence="2">The sequence shown here is derived from an EMBL/GenBank/DDBJ whole genome shotgun (WGS) entry which is preliminary data.</text>
</comment>
<dbReference type="AlphaFoldDB" id="A0AAW2Z0C9"/>